<reference evidence="1" key="1">
    <citation type="submission" date="2023-07" db="EMBL/GenBank/DDBJ databases">
        <title>Black Yeasts Isolated from many extreme environments.</title>
        <authorList>
            <person name="Coleine C."/>
            <person name="Stajich J.E."/>
            <person name="Selbmann L."/>
        </authorList>
    </citation>
    <scope>NUCLEOTIDE SEQUENCE</scope>
    <source>
        <strain evidence="1">CCFEE 5714</strain>
    </source>
</reference>
<dbReference type="EMBL" id="JAUTXU010000417">
    <property type="protein sequence ID" value="KAK3680942.1"/>
    <property type="molecule type" value="Genomic_DNA"/>
</dbReference>
<protein>
    <submittedName>
        <fullName evidence="1">Uncharacterized protein</fullName>
    </submittedName>
</protein>
<sequence>MSRATQQVPEALVLRWNSQTLRARCPYCLYSHRHGLPRATSASQRSSDCADVGLSGEYRLVFPGGGSSTAAGYGWEVNREASAFITVDSQGAVAVPINYFQSDRTLLPQYREQHKPKPALDDADSETGELVTASYGSRPQNNCRDSEDNRQGTTTDDILDLLYSDPDYRRSVYFSHCASRDIQGLESLFSRWPSDQFLGAVTKEGDTGVLLTAHEENGLQTLRWLEDKGDSVHLANHYGRTALMEASLWGRLNTVQYLTQRNVHLEARDSNGMRAVDLAADTERNTTERPRRAGIVYREPAYASKQRRMIEALLKRFTAPSLERADALTAPQRRAFFGRNSDGKLEVFRPQELLEPPRGPYKNQKAFATLDRGSTYPFINAMSGYSYPDWPNVLDNRVWTEKAEGLRALLGLPVDKIAASHVEPQLLAYLLDRHSLQRLVVVDDDKENVDEVDLAELATVLPAYTLRPIITVSKPDLCRLCFETFQRFKTRFPASSVVFHCVGDTVAAPLRVRA</sequence>
<organism evidence="1 2">
    <name type="scientific">Vermiconidia calcicola</name>
    <dbReference type="NCBI Taxonomy" id="1690605"/>
    <lineage>
        <taxon>Eukaryota</taxon>
        <taxon>Fungi</taxon>
        <taxon>Dikarya</taxon>
        <taxon>Ascomycota</taxon>
        <taxon>Pezizomycotina</taxon>
        <taxon>Dothideomycetes</taxon>
        <taxon>Dothideomycetidae</taxon>
        <taxon>Mycosphaerellales</taxon>
        <taxon>Extremaceae</taxon>
        <taxon>Vermiconidia</taxon>
    </lineage>
</organism>
<gene>
    <name evidence="1" type="ORF">LTR37_021015</name>
</gene>
<evidence type="ECO:0000313" key="2">
    <source>
        <dbReference type="Proteomes" id="UP001281147"/>
    </source>
</evidence>
<keyword evidence="2" id="KW-1185">Reference proteome</keyword>
<evidence type="ECO:0000313" key="1">
    <source>
        <dbReference type="EMBL" id="KAK3680942.1"/>
    </source>
</evidence>
<dbReference type="Proteomes" id="UP001281147">
    <property type="component" value="Unassembled WGS sequence"/>
</dbReference>
<name>A0ACC3M9U7_9PEZI</name>
<proteinExistence type="predicted"/>
<comment type="caution">
    <text evidence="1">The sequence shown here is derived from an EMBL/GenBank/DDBJ whole genome shotgun (WGS) entry which is preliminary data.</text>
</comment>
<accession>A0ACC3M9U7</accession>